<dbReference type="Proteomes" id="UP001290455">
    <property type="component" value="Unassembled WGS sequence"/>
</dbReference>
<accession>A0ABU5J0Y2</accession>
<sequence length="211" mass="24591">MKRLPFEPPTKHYDTSIQHIDEQLCNLLNKRKEQSNDPGFPPLEKIVEWSMKYNLYEDFLSSFFGSLLLEEEFRPRIEPEGFLKHVPVLKSVEVGENLYTITFIRQFENASVVHLTMDWYEPDDSRHLRPRRVRDHAFLQLEIDEKYDCRTTGGGGSTGHMTYDFVVSPPLPDDVSGLILTFKEYSTPFKNKPTGMEIVISISEDNSRERS</sequence>
<organism evidence="1 2">
    <name type="scientific">Robertmurraya mangrovi</name>
    <dbReference type="NCBI Taxonomy" id="3098077"/>
    <lineage>
        <taxon>Bacteria</taxon>
        <taxon>Bacillati</taxon>
        <taxon>Bacillota</taxon>
        <taxon>Bacilli</taxon>
        <taxon>Bacillales</taxon>
        <taxon>Bacillaceae</taxon>
        <taxon>Robertmurraya</taxon>
    </lineage>
</organism>
<name>A0ABU5J0Y2_9BACI</name>
<reference evidence="1 2" key="1">
    <citation type="submission" date="2023-11" db="EMBL/GenBank/DDBJ databases">
        <title>Bacillus jintuensis, isolated from a mudflat on the Beibu Gulf coast.</title>
        <authorList>
            <person name="Li M."/>
        </authorList>
    </citation>
    <scope>NUCLEOTIDE SEQUENCE [LARGE SCALE GENOMIC DNA]</scope>
    <source>
        <strain evidence="1 2">31A1R</strain>
    </source>
</reference>
<protein>
    <submittedName>
        <fullName evidence="1">Uncharacterized protein</fullName>
    </submittedName>
</protein>
<dbReference type="RefSeq" id="WP_322447361.1">
    <property type="nucleotide sequence ID" value="NZ_JAXOFX010000010.1"/>
</dbReference>
<keyword evidence="2" id="KW-1185">Reference proteome</keyword>
<evidence type="ECO:0000313" key="2">
    <source>
        <dbReference type="Proteomes" id="UP001290455"/>
    </source>
</evidence>
<proteinExistence type="predicted"/>
<dbReference type="EMBL" id="JAXOFX010000010">
    <property type="protein sequence ID" value="MDZ5473061.1"/>
    <property type="molecule type" value="Genomic_DNA"/>
</dbReference>
<gene>
    <name evidence="1" type="ORF">SM124_15185</name>
</gene>
<evidence type="ECO:0000313" key="1">
    <source>
        <dbReference type="EMBL" id="MDZ5473061.1"/>
    </source>
</evidence>
<comment type="caution">
    <text evidence="1">The sequence shown here is derived from an EMBL/GenBank/DDBJ whole genome shotgun (WGS) entry which is preliminary data.</text>
</comment>